<evidence type="ECO:0000313" key="1">
    <source>
        <dbReference type="EMBL" id="TFK59800.1"/>
    </source>
</evidence>
<keyword evidence="2" id="KW-1185">Reference proteome</keyword>
<protein>
    <submittedName>
        <fullName evidence="1">Uncharacterized protein</fullName>
    </submittedName>
</protein>
<name>A0ACD3A252_9AGAR</name>
<accession>A0ACD3A252</accession>
<evidence type="ECO:0000313" key="2">
    <source>
        <dbReference type="Proteomes" id="UP000308600"/>
    </source>
</evidence>
<organism evidence="1 2">
    <name type="scientific">Pluteus cervinus</name>
    <dbReference type="NCBI Taxonomy" id="181527"/>
    <lineage>
        <taxon>Eukaryota</taxon>
        <taxon>Fungi</taxon>
        <taxon>Dikarya</taxon>
        <taxon>Basidiomycota</taxon>
        <taxon>Agaricomycotina</taxon>
        <taxon>Agaricomycetes</taxon>
        <taxon>Agaricomycetidae</taxon>
        <taxon>Agaricales</taxon>
        <taxon>Pluteineae</taxon>
        <taxon>Pluteaceae</taxon>
        <taxon>Pluteus</taxon>
    </lineage>
</organism>
<dbReference type="Proteomes" id="UP000308600">
    <property type="component" value="Unassembled WGS sequence"/>
</dbReference>
<sequence length="300" mass="34316">MLSWLAFLSKPSPRTVRSAAPSEPEPTTSGASGRPEERNPATTPSAVSIINNTPIQVPGGSRRRPPPTPAQKKLYGEKLRFQLVLSAAKTVVKVLHGKQIPCAIFGGLACRIYGNPRCPKDVDVLVLHSPQANSLFDRQIKEIIVETDPYHFYLKVPRDPNATYRILMFRQKPDGYECKVDIVIPGIMYLPNLSPTLLTWMDRLPLIPYELLLLHKLQAWDDHRKAVDQWKKDKQYVDAEDVKQLMRLSYGLRLRTHKPWNNPEIFIEEFCVLTLERVKDFCVAYPECREGWKLLGFEVD</sequence>
<dbReference type="EMBL" id="ML208892">
    <property type="protein sequence ID" value="TFK59800.1"/>
    <property type="molecule type" value="Genomic_DNA"/>
</dbReference>
<gene>
    <name evidence="1" type="ORF">BDN72DRAFT_905536</name>
</gene>
<reference evidence="1 2" key="1">
    <citation type="journal article" date="2019" name="Nat. Ecol. Evol.">
        <title>Megaphylogeny resolves global patterns of mushroom evolution.</title>
        <authorList>
            <person name="Varga T."/>
            <person name="Krizsan K."/>
            <person name="Foldi C."/>
            <person name="Dima B."/>
            <person name="Sanchez-Garcia M."/>
            <person name="Sanchez-Ramirez S."/>
            <person name="Szollosi G.J."/>
            <person name="Szarkandi J.G."/>
            <person name="Papp V."/>
            <person name="Albert L."/>
            <person name="Andreopoulos W."/>
            <person name="Angelini C."/>
            <person name="Antonin V."/>
            <person name="Barry K.W."/>
            <person name="Bougher N.L."/>
            <person name="Buchanan P."/>
            <person name="Buyck B."/>
            <person name="Bense V."/>
            <person name="Catcheside P."/>
            <person name="Chovatia M."/>
            <person name="Cooper J."/>
            <person name="Damon W."/>
            <person name="Desjardin D."/>
            <person name="Finy P."/>
            <person name="Geml J."/>
            <person name="Haridas S."/>
            <person name="Hughes K."/>
            <person name="Justo A."/>
            <person name="Karasinski D."/>
            <person name="Kautmanova I."/>
            <person name="Kiss B."/>
            <person name="Kocsube S."/>
            <person name="Kotiranta H."/>
            <person name="LaButti K.M."/>
            <person name="Lechner B.E."/>
            <person name="Liimatainen K."/>
            <person name="Lipzen A."/>
            <person name="Lukacs Z."/>
            <person name="Mihaltcheva S."/>
            <person name="Morgado L.N."/>
            <person name="Niskanen T."/>
            <person name="Noordeloos M.E."/>
            <person name="Ohm R.A."/>
            <person name="Ortiz-Santana B."/>
            <person name="Ovrebo C."/>
            <person name="Racz N."/>
            <person name="Riley R."/>
            <person name="Savchenko A."/>
            <person name="Shiryaev A."/>
            <person name="Soop K."/>
            <person name="Spirin V."/>
            <person name="Szebenyi C."/>
            <person name="Tomsovsky M."/>
            <person name="Tulloss R.E."/>
            <person name="Uehling J."/>
            <person name="Grigoriev I.V."/>
            <person name="Vagvolgyi C."/>
            <person name="Papp T."/>
            <person name="Martin F.M."/>
            <person name="Miettinen O."/>
            <person name="Hibbett D.S."/>
            <person name="Nagy L.G."/>
        </authorList>
    </citation>
    <scope>NUCLEOTIDE SEQUENCE [LARGE SCALE GENOMIC DNA]</scope>
    <source>
        <strain evidence="1 2">NL-1719</strain>
    </source>
</reference>
<proteinExistence type="predicted"/>